<keyword evidence="3" id="KW-0238">DNA-binding</keyword>
<dbReference type="GO" id="GO:0043565">
    <property type="term" value="F:sequence-specific DNA binding"/>
    <property type="evidence" value="ECO:0007669"/>
    <property type="project" value="InterPro"/>
</dbReference>
<accession>A0A438IYZ7</accession>
<feature type="domain" description="WRKY" evidence="7">
    <location>
        <begin position="152"/>
        <end position="218"/>
    </location>
</feature>
<evidence type="ECO:0000313" key="8">
    <source>
        <dbReference type="EMBL" id="RVX01927.1"/>
    </source>
</evidence>
<dbReference type="Gene3D" id="2.20.25.80">
    <property type="entry name" value="WRKY domain"/>
    <property type="match status" value="1"/>
</dbReference>
<dbReference type="InterPro" id="IPR036576">
    <property type="entry name" value="WRKY_dom_sf"/>
</dbReference>
<keyword evidence="2" id="KW-0805">Transcription regulation</keyword>
<dbReference type="SMART" id="SM00774">
    <property type="entry name" value="WRKY"/>
    <property type="match status" value="1"/>
</dbReference>
<evidence type="ECO:0000256" key="3">
    <source>
        <dbReference type="ARBA" id="ARBA00023125"/>
    </source>
</evidence>
<evidence type="ECO:0000313" key="9">
    <source>
        <dbReference type="Proteomes" id="UP000288805"/>
    </source>
</evidence>
<feature type="region of interest" description="Disordered" evidence="6">
    <location>
        <begin position="88"/>
        <end position="147"/>
    </location>
</feature>
<proteinExistence type="predicted"/>
<dbReference type="PANTHER" id="PTHR32096">
    <property type="entry name" value="WRKY TRANSCRIPTION FACTOR 30-RELATED-RELATED"/>
    <property type="match status" value="1"/>
</dbReference>
<dbReference type="GO" id="GO:0005634">
    <property type="term" value="C:nucleus"/>
    <property type="evidence" value="ECO:0007669"/>
    <property type="project" value="UniProtKB-SubCell"/>
</dbReference>
<keyword evidence="5" id="KW-0539">Nucleus</keyword>
<dbReference type="GO" id="GO:0003700">
    <property type="term" value="F:DNA-binding transcription factor activity"/>
    <property type="evidence" value="ECO:0007669"/>
    <property type="project" value="InterPro"/>
</dbReference>
<feature type="compositionally biased region" description="Basic and acidic residues" evidence="6">
    <location>
        <begin position="94"/>
        <end position="111"/>
    </location>
</feature>
<dbReference type="InterPro" id="IPR003657">
    <property type="entry name" value="WRKY_dom"/>
</dbReference>
<evidence type="ECO:0000259" key="7">
    <source>
        <dbReference type="PROSITE" id="PS50811"/>
    </source>
</evidence>
<dbReference type="InterPro" id="IPR044810">
    <property type="entry name" value="WRKY_plant"/>
</dbReference>
<feature type="compositionally biased region" description="Polar residues" evidence="6">
    <location>
        <begin position="237"/>
        <end position="256"/>
    </location>
</feature>
<dbReference type="Pfam" id="PF03106">
    <property type="entry name" value="WRKY"/>
    <property type="match status" value="1"/>
</dbReference>
<dbReference type="EMBL" id="QGNW01000073">
    <property type="protein sequence ID" value="RVX01927.1"/>
    <property type="molecule type" value="Genomic_DNA"/>
</dbReference>
<dbReference type="Proteomes" id="UP000288805">
    <property type="component" value="Unassembled WGS sequence"/>
</dbReference>
<dbReference type="PROSITE" id="PS50811">
    <property type="entry name" value="WRKY"/>
    <property type="match status" value="1"/>
</dbReference>
<evidence type="ECO:0000256" key="5">
    <source>
        <dbReference type="ARBA" id="ARBA00023242"/>
    </source>
</evidence>
<comment type="caution">
    <text evidence="8">The sequence shown here is derived from an EMBL/GenBank/DDBJ whole genome shotgun (WGS) entry which is preliminary data.</text>
</comment>
<name>A0A438IYZ7_VITVI</name>
<evidence type="ECO:0000256" key="1">
    <source>
        <dbReference type="ARBA" id="ARBA00004123"/>
    </source>
</evidence>
<feature type="region of interest" description="Disordered" evidence="6">
    <location>
        <begin position="222"/>
        <end position="282"/>
    </location>
</feature>
<organism evidence="8 9">
    <name type="scientific">Vitis vinifera</name>
    <name type="common">Grape</name>
    <dbReference type="NCBI Taxonomy" id="29760"/>
    <lineage>
        <taxon>Eukaryota</taxon>
        <taxon>Viridiplantae</taxon>
        <taxon>Streptophyta</taxon>
        <taxon>Embryophyta</taxon>
        <taxon>Tracheophyta</taxon>
        <taxon>Spermatophyta</taxon>
        <taxon>Magnoliopsida</taxon>
        <taxon>eudicotyledons</taxon>
        <taxon>Gunneridae</taxon>
        <taxon>Pentapetalae</taxon>
        <taxon>rosids</taxon>
        <taxon>Vitales</taxon>
        <taxon>Vitaceae</taxon>
        <taxon>Viteae</taxon>
        <taxon>Vitis</taxon>
    </lineage>
</organism>
<evidence type="ECO:0000256" key="2">
    <source>
        <dbReference type="ARBA" id="ARBA00023015"/>
    </source>
</evidence>
<evidence type="ECO:0000256" key="6">
    <source>
        <dbReference type="SAM" id="MobiDB-lite"/>
    </source>
</evidence>
<feature type="compositionally biased region" description="Basic residues" evidence="6">
    <location>
        <begin position="138"/>
        <end position="147"/>
    </location>
</feature>
<feature type="compositionally biased region" description="Acidic residues" evidence="6">
    <location>
        <begin position="262"/>
        <end position="282"/>
    </location>
</feature>
<protein>
    <submittedName>
        <fullName evidence="8">WRKY transcription factor 22</fullName>
    </submittedName>
</protein>
<evidence type="ECO:0000256" key="4">
    <source>
        <dbReference type="ARBA" id="ARBA00023163"/>
    </source>
</evidence>
<reference evidence="8 9" key="1">
    <citation type="journal article" date="2018" name="PLoS Genet.">
        <title>Population sequencing reveals clonal diversity and ancestral inbreeding in the grapevine cultivar Chardonnay.</title>
        <authorList>
            <person name="Roach M.J."/>
            <person name="Johnson D.L."/>
            <person name="Bohlmann J."/>
            <person name="van Vuuren H.J."/>
            <person name="Jones S.J."/>
            <person name="Pretorius I.S."/>
            <person name="Schmidt S.A."/>
            <person name="Borneman A.R."/>
        </authorList>
    </citation>
    <scope>NUCLEOTIDE SEQUENCE [LARGE SCALE GENOMIC DNA]</scope>
    <source>
        <strain evidence="9">cv. Chardonnay</strain>
        <tissue evidence="8">Leaf</tissue>
    </source>
</reference>
<dbReference type="AlphaFoldDB" id="A0A438IYZ7"/>
<dbReference type="SUPFAM" id="SSF118290">
    <property type="entry name" value="WRKY DNA-binding domain"/>
    <property type="match status" value="1"/>
</dbReference>
<sequence>MANDWDLFAIVRSCSAAKYPKRAGNDGNEEVEKSLFNFDGLFTSGNYEDDVRSKGDDPFDELQNVYRPFYRKAQPDGVSISVAVAEDSACGGSENKHQRAECQSHQEKPELPQRQQQGGNTEKNGVGSGRRIPSQAPGRRRKSRPRLMMRINAKTLSRDSWSWRKYGQKPIKGSPYPRNYYRCSTLKACSARKQVELSQDNPEEYIVSYIGDHIHARPTTRRSLAGTARNPPPAAPTSVTDLSPTTPLTAHYNNKTQKPDTENENENSEPMFEDEEEEEEADILTTNMQMSEETFMAMHVLNSRDSQPTIAEPHSPAKTPLTQPEAPIRHSLNLPFDLLQSKYEAKDCKTLAIQEAYESIQACQMMEELLGQVMAKLLEAQIHEKPSFGASYSFALVVQSMQGKNKGKRKNRVKKTEDSSCSLLAYFWSTSRRVTAIARRSLQAEGSILQSVAESAFCCENSTAFLHSVVDFLLKLPDICDTLENEHLKMKANFAALRG</sequence>
<comment type="subcellular location">
    <subcellularLocation>
        <location evidence="1">Nucleus</location>
    </subcellularLocation>
</comment>
<keyword evidence="4" id="KW-0804">Transcription</keyword>
<gene>
    <name evidence="8" type="primary">WRKY22_5</name>
    <name evidence="8" type="ORF">CK203_019387</name>
</gene>
<feature type="compositionally biased region" description="Polar residues" evidence="6">
    <location>
        <begin position="113"/>
        <end position="123"/>
    </location>
</feature>
<dbReference type="PANTHER" id="PTHR32096:SF80">
    <property type="entry name" value="WRKY TRANSCRIPTION FACTOR 27-RELATED"/>
    <property type="match status" value="1"/>
</dbReference>